<evidence type="ECO:0000313" key="2">
    <source>
        <dbReference type="EMBL" id="JAP14743.1"/>
    </source>
</evidence>
<name>A0A0V0H3V8_SOLCH</name>
<accession>A0A0V0H3V8</accession>
<feature type="domain" description="Reverse transcriptase zinc-binding" evidence="1">
    <location>
        <begin position="1"/>
        <end position="56"/>
    </location>
</feature>
<protein>
    <submittedName>
        <fullName evidence="2">Putative ovule protein</fullName>
    </submittedName>
</protein>
<organism evidence="2">
    <name type="scientific">Solanum chacoense</name>
    <name type="common">Chaco potato</name>
    <dbReference type="NCBI Taxonomy" id="4108"/>
    <lineage>
        <taxon>Eukaryota</taxon>
        <taxon>Viridiplantae</taxon>
        <taxon>Streptophyta</taxon>
        <taxon>Embryophyta</taxon>
        <taxon>Tracheophyta</taxon>
        <taxon>Spermatophyta</taxon>
        <taxon>Magnoliopsida</taxon>
        <taxon>eudicotyledons</taxon>
        <taxon>Gunneridae</taxon>
        <taxon>Pentapetalae</taxon>
        <taxon>asterids</taxon>
        <taxon>lamiids</taxon>
        <taxon>Solanales</taxon>
        <taxon>Solanaceae</taxon>
        <taxon>Solanoideae</taxon>
        <taxon>Solaneae</taxon>
        <taxon>Solanum</taxon>
    </lineage>
</organism>
<proteinExistence type="predicted"/>
<dbReference type="InterPro" id="IPR026960">
    <property type="entry name" value="RVT-Znf"/>
</dbReference>
<dbReference type="EMBL" id="GEDG01026144">
    <property type="protein sequence ID" value="JAP14743.1"/>
    <property type="molecule type" value="Transcribed_RNA"/>
</dbReference>
<dbReference type="AlphaFoldDB" id="A0A0V0H3V8"/>
<dbReference type="Pfam" id="PF13966">
    <property type="entry name" value="zf-RVT"/>
    <property type="match status" value="1"/>
</dbReference>
<reference evidence="2" key="1">
    <citation type="submission" date="2015-12" db="EMBL/GenBank/DDBJ databases">
        <title>Gene expression during late stages of embryo sac development: a critical building block for successful pollen-pistil interactions.</title>
        <authorList>
            <person name="Liu Y."/>
            <person name="Joly V."/>
            <person name="Sabar M."/>
            <person name="Matton D.P."/>
        </authorList>
    </citation>
    <scope>NUCLEOTIDE SEQUENCE</scope>
</reference>
<sequence length="62" mass="7242">MIWNEKIPYKVACFTWLVAKEAVLTQADLRSRDFSYVPELLCGEKTEISNSFLHCNDLENFN</sequence>
<evidence type="ECO:0000259" key="1">
    <source>
        <dbReference type="Pfam" id="PF13966"/>
    </source>
</evidence>